<dbReference type="AlphaFoldDB" id="A0A1D2VLJ9"/>
<dbReference type="GeneID" id="30966461"/>
<evidence type="ECO:0000313" key="4">
    <source>
        <dbReference type="EMBL" id="ODV62417.1"/>
    </source>
</evidence>
<dbReference type="RefSeq" id="XP_020048724.1">
    <property type="nucleotide sequence ID" value="XM_020192825.1"/>
</dbReference>
<dbReference type="Proteomes" id="UP000095038">
    <property type="component" value="Unassembled WGS sequence"/>
</dbReference>
<dbReference type="PANTHER" id="PTHR10694:SF7">
    <property type="entry name" value="[HISTONE H3]-TRIMETHYL-L-LYSINE(9) DEMETHYLASE"/>
    <property type="match status" value="1"/>
</dbReference>
<dbReference type="GO" id="GO:0005634">
    <property type="term" value="C:nucleus"/>
    <property type="evidence" value="ECO:0007669"/>
    <property type="project" value="TreeGrafter"/>
</dbReference>
<dbReference type="GO" id="GO:0000785">
    <property type="term" value="C:chromatin"/>
    <property type="evidence" value="ECO:0007669"/>
    <property type="project" value="TreeGrafter"/>
</dbReference>
<dbReference type="GO" id="GO:0001227">
    <property type="term" value="F:DNA-binding transcription repressor activity, RNA polymerase II-specific"/>
    <property type="evidence" value="ECO:0007669"/>
    <property type="project" value="EnsemblFungi"/>
</dbReference>
<sequence length="675" mass="78489">MLELLPQSHVDQDDEKLSLHKNAKEYKNLKTIPKTFLELSDNFFEISEDESHSDSDGEKYQNINATLLTNSKKSQIDNINPQKPIDYGSLDHLKNTQIKDSNPDHYSDGIPIFKPTFDQFKDFYGYIKSIDRFGMQSGIVKIIPPKEWLDLIDNLNLYDEERLTAKIKIKNPIVQHISKLNHGCFNQINIQKSKSYTIYDWKREYQKNYLPPISRSQRNSNTKKVTKKVTKNKNKNENAIQNLSNYNIDTSEFDDEKLDFLENNYWKSLSYGGNPMYGADCPGSLFPSPDKFNTWNISNLPNFLNYLDSTLSGINDPYLYAGLWKSTFSWHLEDQDLYSINYIHFGAPKQWYSIPQDHQESFYNLMKELYPIEYKSCKEFLRHKTFLVSPTLLRKKNIPVNKVRHYEKEFIITYPYGYHSGFNYGYNLAESVNFATDTWFDIGLKSHKCECISDAAFINVKNLMQNVGLLNHPDNSFNNFSHFPVFHPSNDSFDNEDDNDSDQIHQSIELTDSENESSLNTPIPKKGIEKINSNKILIRVPMPNKKITPKNIIKKNNLPKQFKPDFTPIDDPERIRRTISSSSSDSSPSLETTWVQELLTTKMVTDDAIGLSREKRKTNSQKIWHYVEDFSNEKVARFSDDANSQQPNDPSYRKYLGKLKRRKVKAEKTGSPIPI</sequence>
<dbReference type="Pfam" id="PF02373">
    <property type="entry name" value="JmjC"/>
    <property type="match status" value="1"/>
</dbReference>
<protein>
    <submittedName>
        <fullName evidence="4">JmjC-domain-containing protein</fullName>
    </submittedName>
</protein>
<proteinExistence type="predicted"/>
<dbReference type="PROSITE" id="PS51184">
    <property type="entry name" value="JMJC"/>
    <property type="match status" value="1"/>
</dbReference>
<dbReference type="SMART" id="SM00545">
    <property type="entry name" value="JmjN"/>
    <property type="match status" value="1"/>
</dbReference>
<feature type="domain" description="JmjC" evidence="3">
    <location>
        <begin position="289"/>
        <end position="451"/>
    </location>
</feature>
<evidence type="ECO:0000256" key="1">
    <source>
        <dbReference type="SAM" id="MobiDB-lite"/>
    </source>
</evidence>
<feature type="domain" description="JmjN" evidence="2">
    <location>
        <begin position="110"/>
        <end position="151"/>
    </location>
</feature>
<feature type="compositionally biased region" description="Basic residues" evidence="1">
    <location>
        <begin position="655"/>
        <end position="665"/>
    </location>
</feature>
<dbReference type="SUPFAM" id="SSF51197">
    <property type="entry name" value="Clavaminate synthase-like"/>
    <property type="match status" value="1"/>
</dbReference>
<reference evidence="5" key="1">
    <citation type="submission" date="2016-05" db="EMBL/GenBank/DDBJ databases">
        <title>Comparative genomics of biotechnologically important yeasts.</title>
        <authorList>
            <consortium name="DOE Joint Genome Institute"/>
            <person name="Riley R."/>
            <person name="Haridas S."/>
            <person name="Wolfe K.H."/>
            <person name="Lopes M.R."/>
            <person name="Hittinger C.T."/>
            <person name="Goker M."/>
            <person name="Salamov A."/>
            <person name="Wisecaver J."/>
            <person name="Long T.M."/>
            <person name="Aerts A.L."/>
            <person name="Barry K."/>
            <person name="Choi C."/>
            <person name="Clum A."/>
            <person name="Coughlan A.Y."/>
            <person name="Deshpande S."/>
            <person name="Douglass A.P."/>
            <person name="Hanson S.J."/>
            <person name="Klenk H.-P."/>
            <person name="Labutti K."/>
            <person name="Lapidus A."/>
            <person name="Lindquist E."/>
            <person name="Lipzen A."/>
            <person name="Meier-Kolthoff J.P."/>
            <person name="Ohm R.A."/>
            <person name="Otillar R.P."/>
            <person name="Pangilinan J."/>
            <person name="Peng Y."/>
            <person name="Rokas A."/>
            <person name="Rosa C.A."/>
            <person name="Scheuner C."/>
            <person name="Sibirny A.A."/>
            <person name="Slot J.C."/>
            <person name="Stielow J.B."/>
            <person name="Sun H."/>
            <person name="Kurtzman C.P."/>
            <person name="Blackwell M."/>
            <person name="Grigoriev I.V."/>
            <person name="Jeffries T.W."/>
        </authorList>
    </citation>
    <scope>NUCLEOTIDE SEQUENCE [LARGE SCALE GENOMIC DNA]</scope>
    <source>
        <strain evidence="5">DSM 1968</strain>
    </source>
</reference>
<dbReference type="SMART" id="SM00558">
    <property type="entry name" value="JmjC"/>
    <property type="match status" value="1"/>
</dbReference>
<dbReference type="InterPro" id="IPR003349">
    <property type="entry name" value="JmjN"/>
</dbReference>
<dbReference type="Pfam" id="PF02375">
    <property type="entry name" value="JmjN"/>
    <property type="match status" value="1"/>
</dbReference>
<dbReference type="Gene3D" id="2.60.120.650">
    <property type="entry name" value="Cupin"/>
    <property type="match status" value="1"/>
</dbReference>
<dbReference type="GO" id="GO:0010507">
    <property type="term" value="P:negative regulation of autophagy"/>
    <property type="evidence" value="ECO:0007669"/>
    <property type="project" value="EnsemblFungi"/>
</dbReference>
<dbReference type="GO" id="GO:0032454">
    <property type="term" value="F:histone H3K9 demethylase activity"/>
    <property type="evidence" value="ECO:0007669"/>
    <property type="project" value="EnsemblFungi"/>
</dbReference>
<feature type="region of interest" description="Disordered" evidence="1">
    <location>
        <begin position="638"/>
        <end position="675"/>
    </location>
</feature>
<evidence type="ECO:0000259" key="2">
    <source>
        <dbReference type="PROSITE" id="PS51183"/>
    </source>
</evidence>
<dbReference type="PROSITE" id="PS51183">
    <property type="entry name" value="JMJN"/>
    <property type="match status" value="1"/>
</dbReference>
<dbReference type="PANTHER" id="PTHR10694">
    <property type="entry name" value="LYSINE-SPECIFIC DEMETHYLASE"/>
    <property type="match status" value="1"/>
</dbReference>
<dbReference type="EMBL" id="KV454477">
    <property type="protein sequence ID" value="ODV62417.1"/>
    <property type="molecule type" value="Genomic_DNA"/>
</dbReference>
<dbReference type="GO" id="GO:0032968">
    <property type="term" value="P:positive regulation of transcription elongation by RNA polymerase II"/>
    <property type="evidence" value="ECO:0007669"/>
    <property type="project" value="EnsemblFungi"/>
</dbReference>
<keyword evidence="5" id="KW-1185">Reference proteome</keyword>
<feature type="region of interest" description="Disordered" evidence="1">
    <location>
        <begin position="212"/>
        <end position="231"/>
    </location>
</feature>
<accession>A0A1D2VLJ9</accession>
<dbReference type="STRING" id="1344418.A0A1D2VLJ9"/>
<dbReference type="InterPro" id="IPR003347">
    <property type="entry name" value="JmjC_dom"/>
</dbReference>
<gene>
    <name evidence="4" type="ORF">ASCRUDRAFT_74799</name>
</gene>
<name>A0A1D2VLJ9_9ASCO</name>
<dbReference type="InParanoid" id="A0A1D2VLJ9"/>
<dbReference type="GO" id="GO:0043565">
    <property type="term" value="F:sequence-specific DNA binding"/>
    <property type="evidence" value="ECO:0007669"/>
    <property type="project" value="EnsemblFungi"/>
</dbReference>
<evidence type="ECO:0000313" key="5">
    <source>
        <dbReference type="Proteomes" id="UP000095038"/>
    </source>
</evidence>
<dbReference type="GO" id="GO:0051864">
    <property type="term" value="F:histone H3K36 demethylase activity"/>
    <property type="evidence" value="ECO:0007669"/>
    <property type="project" value="EnsemblFungi"/>
</dbReference>
<dbReference type="OrthoDB" id="9547406at2759"/>
<organism evidence="4 5">
    <name type="scientific">Ascoidea rubescens DSM 1968</name>
    <dbReference type="NCBI Taxonomy" id="1344418"/>
    <lineage>
        <taxon>Eukaryota</taxon>
        <taxon>Fungi</taxon>
        <taxon>Dikarya</taxon>
        <taxon>Ascomycota</taxon>
        <taxon>Saccharomycotina</taxon>
        <taxon>Saccharomycetes</taxon>
        <taxon>Ascoideaceae</taxon>
        <taxon>Ascoidea</taxon>
    </lineage>
</organism>
<evidence type="ECO:0000259" key="3">
    <source>
        <dbReference type="PROSITE" id="PS51184"/>
    </source>
</evidence>